<dbReference type="Pfam" id="PF13561">
    <property type="entry name" value="adh_short_C2"/>
    <property type="match status" value="1"/>
</dbReference>
<protein>
    <submittedName>
        <fullName evidence="3">Short-chain dehydrogenase</fullName>
    </submittedName>
</protein>
<dbReference type="OrthoDB" id="9792355at2"/>
<dbReference type="PRINTS" id="PR00080">
    <property type="entry name" value="SDRFAMILY"/>
</dbReference>
<sequence>MSEAADRKVAFVTGAASGIGRATAEAFVAAGYATALVDRDPDAGARAEAELQKLGTCRFIACDVTDDASVAAAVAQTVEAYGRLDAAFNAAGIDGEHGKRTAECTLENWNRVLAVDLTGTFHCVRHQIPAMLQSGGGAIVNCASVAGLVGAATFAAYVSAKHGVVGLTKVAALEYARENLTVNAICPGTINTQMNQNLPKDLLQGVLDASPMGRLGEPSEIAATVLFLCSDGGRFINGQAIAVDGGWITQ</sequence>
<keyword evidence="2" id="KW-0560">Oxidoreductase</keyword>
<dbReference type="PANTHER" id="PTHR24321:SF11">
    <property type="entry name" value="BLR0893 PROTEIN"/>
    <property type="match status" value="1"/>
</dbReference>
<dbReference type="InterPro" id="IPR020904">
    <property type="entry name" value="Sc_DH/Rdtase_CS"/>
</dbReference>
<dbReference type="SUPFAM" id="SSF51735">
    <property type="entry name" value="NAD(P)-binding Rossmann-fold domains"/>
    <property type="match status" value="1"/>
</dbReference>
<evidence type="ECO:0000313" key="4">
    <source>
        <dbReference type="Proteomes" id="UP000031057"/>
    </source>
</evidence>
<dbReference type="CDD" id="cd05233">
    <property type="entry name" value="SDR_c"/>
    <property type="match status" value="1"/>
</dbReference>
<dbReference type="Gene3D" id="3.40.50.720">
    <property type="entry name" value="NAD(P)-binding Rossmann-like Domain"/>
    <property type="match status" value="1"/>
</dbReference>
<gene>
    <name evidence="3" type="ORF">LK12_12050</name>
</gene>
<reference evidence="3 4" key="1">
    <citation type="submission" date="2014-10" db="EMBL/GenBank/DDBJ databases">
        <title>Genome sequence of Novosphingobium malaysiense MUSC 273(T).</title>
        <authorList>
            <person name="Lee L.-H."/>
        </authorList>
    </citation>
    <scope>NUCLEOTIDE SEQUENCE [LARGE SCALE GENOMIC DNA]</scope>
    <source>
        <strain evidence="3 4">MUSC 273</strain>
    </source>
</reference>
<evidence type="ECO:0000256" key="1">
    <source>
        <dbReference type="ARBA" id="ARBA00006484"/>
    </source>
</evidence>
<dbReference type="GO" id="GO:0016491">
    <property type="term" value="F:oxidoreductase activity"/>
    <property type="evidence" value="ECO:0007669"/>
    <property type="project" value="UniProtKB-KW"/>
</dbReference>
<accession>A0A0B1ZQR9</accession>
<comment type="similarity">
    <text evidence="1">Belongs to the short-chain dehydrogenases/reductases (SDR) family.</text>
</comment>
<dbReference type="PROSITE" id="PS00061">
    <property type="entry name" value="ADH_SHORT"/>
    <property type="match status" value="1"/>
</dbReference>
<evidence type="ECO:0000313" key="3">
    <source>
        <dbReference type="EMBL" id="KHK91547.1"/>
    </source>
</evidence>
<dbReference type="STRING" id="1348853.LK12_12050"/>
<organism evidence="3 4">
    <name type="scientific">Novosphingobium malaysiense</name>
    <dbReference type="NCBI Taxonomy" id="1348853"/>
    <lineage>
        <taxon>Bacteria</taxon>
        <taxon>Pseudomonadati</taxon>
        <taxon>Pseudomonadota</taxon>
        <taxon>Alphaproteobacteria</taxon>
        <taxon>Sphingomonadales</taxon>
        <taxon>Sphingomonadaceae</taxon>
        <taxon>Novosphingobium</taxon>
    </lineage>
</organism>
<dbReference type="PRINTS" id="PR00081">
    <property type="entry name" value="GDHRDH"/>
</dbReference>
<keyword evidence="4" id="KW-1185">Reference proteome</keyword>
<name>A0A0B1ZQR9_9SPHN</name>
<dbReference type="AlphaFoldDB" id="A0A0B1ZQR9"/>
<dbReference type="RefSeq" id="WP_039283955.1">
    <property type="nucleotide sequence ID" value="NZ_JTDI01000003.1"/>
</dbReference>
<dbReference type="InterPro" id="IPR002347">
    <property type="entry name" value="SDR_fam"/>
</dbReference>
<dbReference type="InterPro" id="IPR036291">
    <property type="entry name" value="NAD(P)-bd_dom_sf"/>
</dbReference>
<dbReference type="PANTHER" id="PTHR24321">
    <property type="entry name" value="DEHYDROGENASES, SHORT CHAIN"/>
    <property type="match status" value="1"/>
</dbReference>
<evidence type="ECO:0000256" key="2">
    <source>
        <dbReference type="ARBA" id="ARBA00023002"/>
    </source>
</evidence>
<dbReference type="Proteomes" id="UP000031057">
    <property type="component" value="Unassembled WGS sequence"/>
</dbReference>
<dbReference type="FunFam" id="3.40.50.720:FF:000084">
    <property type="entry name" value="Short-chain dehydrogenase reductase"/>
    <property type="match status" value="1"/>
</dbReference>
<comment type="caution">
    <text evidence="3">The sequence shown here is derived from an EMBL/GenBank/DDBJ whole genome shotgun (WGS) entry which is preliminary data.</text>
</comment>
<dbReference type="EMBL" id="JTDI01000003">
    <property type="protein sequence ID" value="KHK91547.1"/>
    <property type="molecule type" value="Genomic_DNA"/>
</dbReference>
<proteinExistence type="inferred from homology"/>